<dbReference type="Gene3D" id="3.30.460.10">
    <property type="entry name" value="Beta Polymerase, domain 2"/>
    <property type="match status" value="1"/>
</dbReference>
<dbReference type="GO" id="GO:0008728">
    <property type="term" value="F:GTP diphosphokinase activity"/>
    <property type="evidence" value="ECO:0007669"/>
    <property type="project" value="UniProtKB-EC"/>
</dbReference>
<dbReference type="PANTHER" id="PTHR21262:SF31">
    <property type="entry name" value="GTP PYROPHOSPHOKINASE"/>
    <property type="match status" value="1"/>
</dbReference>
<evidence type="ECO:0000259" key="6">
    <source>
        <dbReference type="PROSITE" id="PS51671"/>
    </source>
</evidence>
<dbReference type="Proteomes" id="UP000824071">
    <property type="component" value="Unassembled WGS sequence"/>
</dbReference>
<dbReference type="PROSITE" id="PS51831">
    <property type="entry name" value="HD"/>
    <property type="match status" value="1"/>
</dbReference>
<evidence type="ECO:0000256" key="2">
    <source>
        <dbReference type="ARBA" id="ARBA00013251"/>
    </source>
</evidence>
<dbReference type="EC" id="2.7.6.5" evidence="2"/>
<comment type="similarity">
    <text evidence="4">Belongs to the relA/spoT family.</text>
</comment>
<dbReference type="InterPro" id="IPR045600">
    <property type="entry name" value="RelA/SpoT_AH_RIS"/>
</dbReference>
<dbReference type="SUPFAM" id="SSF55021">
    <property type="entry name" value="ACT-like"/>
    <property type="match status" value="1"/>
</dbReference>
<gene>
    <name evidence="9" type="ORF">IAC53_03005</name>
</gene>
<dbReference type="CDD" id="cd05399">
    <property type="entry name" value="NT_Rel-Spo_like"/>
    <property type="match status" value="1"/>
</dbReference>
<dbReference type="FunFam" id="3.30.460.10:FF:000001">
    <property type="entry name" value="GTP pyrophosphokinase RelA"/>
    <property type="match status" value="1"/>
</dbReference>
<dbReference type="PANTHER" id="PTHR21262">
    <property type="entry name" value="GUANOSINE-3',5'-BIS DIPHOSPHATE 3'-PYROPHOSPHOHYDROLASE"/>
    <property type="match status" value="1"/>
</dbReference>
<evidence type="ECO:0000256" key="4">
    <source>
        <dbReference type="RuleBase" id="RU003847"/>
    </source>
</evidence>
<dbReference type="CDD" id="cd01668">
    <property type="entry name" value="TGS_RSH"/>
    <property type="match status" value="1"/>
</dbReference>
<evidence type="ECO:0000259" key="8">
    <source>
        <dbReference type="PROSITE" id="PS51880"/>
    </source>
</evidence>
<evidence type="ECO:0000259" key="7">
    <source>
        <dbReference type="PROSITE" id="PS51831"/>
    </source>
</evidence>
<dbReference type="AlphaFoldDB" id="A0A9D1LDD6"/>
<dbReference type="SUPFAM" id="SSF109604">
    <property type="entry name" value="HD-domain/PDEase-like"/>
    <property type="match status" value="1"/>
</dbReference>
<evidence type="ECO:0000256" key="3">
    <source>
        <dbReference type="ARBA" id="ARBA00048244"/>
    </source>
</evidence>
<dbReference type="SMART" id="SM00954">
    <property type="entry name" value="RelA_SpoT"/>
    <property type="match status" value="1"/>
</dbReference>
<dbReference type="InterPro" id="IPR002912">
    <property type="entry name" value="ACT_dom"/>
</dbReference>
<feature type="domain" description="TGS" evidence="8">
    <location>
        <begin position="413"/>
        <end position="476"/>
    </location>
</feature>
<dbReference type="Pfam" id="PF13328">
    <property type="entry name" value="HD_4"/>
    <property type="match status" value="1"/>
</dbReference>
<protein>
    <recommendedName>
        <fullName evidence="2">GTP diphosphokinase</fullName>
        <ecNumber evidence="2">2.7.6.5</ecNumber>
    </recommendedName>
</protein>
<dbReference type="InterPro" id="IPR043519">
    <property type="entry name" value="NT_sf"/>
</dbReference>
<dbReference type="Gene3D" id="3.10.20.30">
    <property type="match status" value="1"/>
</dbReference>
<dbReference type="FunFam" id="3.10.20.30:FF:000002">
    <property type="entry name" value="GTP pyrophosphokinase (RelA/SpoT)"/>
    <property type="match status" value="1"/>
</dbReference>
<evidence type="ECO:0000256" key="1">
    <source>
        <dbReference type="ARBA" id="ARBA00004976"/>
    </source>
</evidence>
<dbReference type="InterPro" id="IPR045865">
    <property type="entry name" value="ACT-like_dom_sf"/>
</dbReference>
<name>A0A9D1LDD6_9FIRM</name>
<dbReference type="Pfam" id="PF02824">
    <property type="entry name" value="TGS"/>
    <property type="match status" value="1"/>
</dbReference>
<dbReference type="SUPFAM" id="SSF81271">
    <property type="entry name" value="TGS-like"/>
    <property type="match status" value="1"/>
</dbReference>
<dbReference type="InterPro" id="IPR004095">
    <property type="entry name" value="TGS"/>
</dbReference>
<dbReference type="SUPFAM" id="SSF81301">
    <property type="entry name" value="Nucleotidyltransferase"/>
    <property type="match status" value="1"/>
</dbReference>
<feature type="region of interest" description="Disordered" evidence="5">
    <location>
        <begin position="1"/>
        <end position="26"/>
    </location>
</feature>
<reference evidence="9" key="1">
    <citation type="submission" date="2020-10" db="EMBL/GenBank/DDBJ databases">
        <authorList>
            <person name="Gilroy R."/>
        </authorList>
    </citation>
    <scope>NUCLEOTIDE SEQUENCE</scope>
    <source>
        <strain evidence="9">ChiGjej1B1-19959</strain>
    </source>
</reference>
<dbReference type="FunFam" id="1.10.3210.10:FF:000001">
    <property type="entry name" value="GTP pyrophosphokinase RelA"/>
    <property type="match status" value="1"/>
</dbReference>
<dbReference type="Pfam" id="PF04607">
    <property type="entry name" value="RelA_SpoT"/>
    <property type="match status" value="1"/>
</dbReference>
<sequence length="749" mass="84941">MEQKQAQKPQGPQPAGEKAPAAAEPTPQALYDRLRARLQSETSCTETEIDLIDRAYRLAAQMHSAQLRYSGQPYIIHPLAVANILVDFGMDAPSIAAALLHDTVEDTDTTLEQLKTEFGAEVAELVDGVTKLGKVPLATKEEFQAENIRKMLLAMYKDIRVIIIKLADRLHNMRTLDFMAPQKRRDIALETLEIYAPIAHRLGIRPAKEELEDLAIRFLDPIAYEEIEKSLDALRRERLGFLEETKEKVRARIATVVHDPTIDGRVKSVHGIYRKMYMQNKNFDQIYDIFAIRIIVDTVIDCYNCLGVIHDMFRPMPGRFKDYIANPKPNMYQSLHTTVLGKDGVPFEVQIRTWEMHRTAEYGIAAHWKYKLGMSGSKTSLDQRLAWIRQMLEGQKETGDVQEIVRAIKSDLVPEDVFVFTPRGDVITLPAGATAIDFAYAIHTAVGNKMVGAKVDGRIVPIDYQVKTGEIVEVLTSSQPGKGPSRDWLSIVKTSSARNKIRSWFKNEKRDENIAEGKAELEREFRRNFIRLSDEDSDRFIRNLATRQRFDDLDDFYAAIGYGGVSVQRLMPYIKEEYNKNYRPQETAVQTLAPQEPRRGSRDGVTVEGVDNVLIKFSRCCNPLPGDDIIGFITRGHGISVHKRDCPNVPRDLAACDEPERWVQVTWNHDVKKEFKASLQITALSRIGLMADVSMQLAAMRVNINEISSRESRDGRSTIYMTVTVSNVEHLKNVISRIEKVDGVLSVER</sequence>
<accession>A0A9D1LDD6</accession>
<dbReference type="InterPro" id="IPR033655">
    <property type="entry name" value="TGS_RelA/SpoT"/>
</dbReference>
<comment type="caution">
    <text evidence="9">The sequence shown here is derived from an EMBL/GenBank/DDBJ whole genome shotgun (WGS) entry which is preliminary data.</text>
</comment>
<feature type="domain" description="HD" evidence="7">
    <location>
        <begin position="74"/>
        <end position="173"/>
    </location>
</feature>
<dbReference type="Pfam" id="PF19296">
    <property type="entry name" value="RelA_AH_RIS"/>
    <property type="match status" value="1"/>
</dbReference>
<dbReference type="SMART" id="SM00471">
    <property type="entry name" value="HDc"/>
    <property type="match status" value="1"/>
</dbReference>
<dbReference type="CDD" id="cd04876">
    <property type="entry name" value="ACT_RelA-SpoT"/>
    <property type="match status" value="1"/>
</dbReference>
<dbReference type="EMBL" id="DVMW01000024">
    <property type="protein sequence ID" value="HIU35559.1"/>
    <property type="molecule type" value="Genomic_DNA"/>
</dbReference>
<dbReference type="CDD" id="cd00077">
    <property type="entry name" value="HDc"/>
    <property type="match status" value="1"/>
</dbReference>
<dbReference type="PROSITE" id="PS51671">
    <property type="entry name" value="ACT"/>
    <property type="match status" value="1"/>
</dbReference>
<comment type="catalytic activity">
    <reaction evidence="3">
        <text>GTP + ATP = guanosine 3'-diphosphate 5'-triphosphate + AMP</text>
        <dbReference type="Rhea" id="RHEA:22088"/>
        <dbReference type="ChEBI" id="CHEBI:30616"/>
        <dbReference type="ChEBI" id="CHEBI:37565"/>
        <dbReference type="ChEBI" id="CHEBI:142410"/>
        <dbReference type="ChEBI" id="CHEBI:456215"/>
        <dbReference type="EC" id="2.7.6.5"/>
    </reaction>
</comment>
<comment type="function">
    <text evidence="4">In eubacteria ppGpp (guanosine 3'-diphosphate 5'-diphosphate) is a mediator of the stringent response that coordinates a variety of cellular activities in response to changes in nutritional abundance.</text>
</comment>
<dbReference type="GO" id="GO:0005886">
    <property type="term" value="C:plasma membrane"/>
    <property type="evidence" value="ECO:0007669"/>
    <property type="project" value="TreeGrafter"/>
</dbReference>
<evidence type="ECO:0000256" key="5">
    <source>
        <dbReference type="SAM" id="MobiDB-lite"/>
    </source>
</evidence>
<dbReference type="InterPro" id="IPR006674">
    <property type="entry name" value="HD_domain"/>
</dbReference>
<dbReference type="InterPro" id="IPR007685">
    <property type="entry name" value="RelA_SpoT"/>
</dbReference>
<dbReference type="InterPro" id="IPR012675">
    <property type="entry name" value="Beta-grasp_dom_sf"/>
</dbReference>
<dbReference type="NCBIfam" id="TIGR00691">
    <property type="entry name" value="spoT_relA"/>
    <property type="match status" value="1"/>
</dbReference>
<dbReference type="InterPro" id="IPR012676">
    <property type="entry name" value="TGS-like"/>
</dbReference>
<proteinExistence type="inferred from homology"/>
<feature type="domain" description="ACT" evidence="6">
    <location>
        <begin position="678"/>
        <end position="749"/>
    </location>
</feature>
<comment type="pathway">
    <text evidence="1">Purine metabolism; ppGpp biosynthesis; ppGpp from GTP: step 1/2.</text>
</comment>
<evidence type="ECO:0000313" key="9">
    <source>
        <dbReference type="EMBL" id="HIU35559.1"/>
    </source>
</evidence>
<dbReference type="PROSITE" id="PS51880">
    <property type="entry name" value="TGS"/>
    <property type="match status" value="1"/>
</dbReference>
<dbReference type="Gene3D" id="1.10.3210.10">
    <property type="entry name" value="Hypothetical protein af1432"/>
    <property type="match status" value="1"/>
</dbReference>
<reference evidence="9" key="2">
    <citation type="journal article" date="2021" name="PeerJ">
        <title>Extensive microbial diversity within the chicken gut microbiome revealed by metagenomics and culture.</title>
        <authorList>
            <person name="Gilroy R."/>
            <person name="Ravi A."/>
            <person name="Getino M."/>
            <person name="Pursley I."/>
            <person name="Horton D.L."/>
            <person name="Alikhan N.F."/>
            <person name="Baker D."/>
            <person name="Gharbi K."/>
            <person name="Hall N."/>
            <person name="Watson M."/>
            <person name="Adriaenssens E.M."/>
            <person name="Foster-Nyarko E."/>
            <person name="Jarju S."/>
            <person name="Secka A."/>
            <person name="Antonio M."/>
            <person name="Oren A."/>
            <person name="Chaudhuri R.R."/>
            <person name="La Ragione R."/>
            <person name="Hildebrand F."/>
            <person name="Pallen M.J."/>
        </authorList>
    </citation>
    <scope>NUCLEOTIDE SEQUENCE</scope>
    <source>
        <strain evidence="9">ChiGjej1B1-19959</strain>
    </source>
</reference>
<dbReference type="GO" id="GO:0015969">
    <property type="term" value="P:guanosine tetraphosphate metabolic process"/>
    <property type="evidence" value="ECO:0007669"/>
    <property type="project" value="InterPro"/>
</dbReference>
<dbReference type="Gene3D" id="3.30.70.260">
    <property type="match status" value="1"/>
</dbReference>
<evidence type="ECO:0000313" key="10">
    <source>
        <dbReference type="Proteomes" id="UP000824071"/>
    </source>
</evidence>
<dbReference type="InterPro" id="IPR003607">
    <property type="entry name" value="HD/PDEase_dom"/>
</dbReference>
<dbReference type="InterPro" id="IPR004811">
    <property type="entry name" value="RelA/Spo_fam"/>
</dbReference>
<dbReference type="Pfam" id="PF13291">
    <property type="entry name" value="ACT_4"/>
    <property type="match status" value="1"/>
</dbReference>
<organism evidence="9 10">
    <name type="scientific">Candidatus Fimenecus excrementigallinarum</name>
    <dbReference type="NCBI Taxonomy" id="2840816"/>
    <lineage>
        <taxon>Bacteria</taxon>
        <taxon>Bacillati</taxon>
        <taxon>Bacillota</taxon>
        <taxon>Clostridia</taxon>
        <taxon>Candidatus Fimenecus</taxon>
    </lineage>
</organism>